<keyword evidence="1" id="KW-0812">Transmembrane</keyword>
<dbReference type="AlphaFoldDB" id="A0A5K7S3J4"/>
<gene>
    <name evidence="3" type="ORF">AQPE_0285</name>
</gene>
<proteinExistence type="predicted"/>
<feature type="transmembrane region" description="Helical" evidence="1">
    <location>
        <begin position="12"/>
        <end position="31"/>
    </location>
</feature>
<evidence type="ECO:0000256" key="1">
    <source>
        <dbReference type="SAM" id="Phobius"/>
    </source>
</evidence>
<feature type="domain" description="DUF418" evidence="2">
    <location>
        <begin position="224"/>
        <end position="385"/>
    </location>
</feature>
<dbReference type="InterPro" id="IPR007349">
    <property type="entry name" value="DUF418"/>
</dbReference>
<evidence type="ECO:0000313" key="3">
    <source>
        <dbReference type="EMBL" id="BBE16148.1"/>
    </source>
</evidence>
<feature type="transmembrane region" description="Helical" evidence="1">
    <location>
        <begin position="281"/>
        <end position="298"/>
    </location>
</feature>
<dbReference type="Proteomes" id="UP001193389">
    <property type="component" value="Chromosome"/>
</dbReference>
<feature type="transmembrane region" description="Helical" evidence="1">
    <location>
        <begin position="51"/>
        <end position="73"/>
    </location>
</feature>
<dbReference type="Pfam" id="PF04235">
    <property type="entry name" value="DUF418"/>
    <property type="match status" value="1"/>
</dbReference>
<accession>A0A5K7S3J4</accession>
<evidence type="ECO:0000259" key="2">
    <source>
        <dbReference type="Pfam" id="PF04235"/>
    </source>
</evidence>
<dbReference type="PANTHER" id="PTHR30590">
    <property type="entry name" value="INNER MEMBRANE PROTEIN"/>
    <property type="match status" value="1"/>
</dbReference>
<sequence length="388" mass="44947">MSSTVPRLQVVDALRGFAIVSIILLHNIEHYDLYYLPSNLPNWIRTFDSGIWKSLFFLFSGKSYAIFSLLFGLTFFIQSNNQEIKGKDFRARFVWRLFLLFIFGLINSAFYQGDILTDYAVIGLFLIPVARLNDKAVFWIALVLMFQPYEWINFILAVQNPDIKIVDPASWFYFDKMGEYITGNSLIETWIGNLTNGKTAVFYWTWENGRIFQTLSLFMLGMLAGRKSVFVASIESKRFWFRTIIISFMLFLLLFTVKEGLNSWISNKAIRSPIVTIETSWTNMAFMLVMVSGFVLLFQTDFFYKLLNSFSSIGRMSLSNYIMMSIIGSFIYYGFGLGLYQYAGATYSLFIGILLAMLEGFFSSCWINRFNHGPLETIWHKMTWIGST</sequence>
<dbReference type="PANTHER" id="PTHR30590:SF2">
    <property type="entry name" value="INNER MEMBRANE PROTEIN"/>
    <property type="match status" value="1"/>
</dbReference>
<name>A0A5K7S3J4_9BACT</name>
<keyword evidence="1" id="KW-1133">Transmembrane helix</keyword>
<organism evidence="3 4">
    <name type="scientific">Aquipluma nitroreducens</name>
    <dbReference type="NCBI Taxonomy" id="2010828"/>
    <lineage>
        <taxon>Bacteria</taxon>
        <taxon>Pseudomonadati</taxon>
        <taxon>Bacteroidota</taxon>
        <taxon>Bacteroidia</taxon>
        <taxon>Marinilabiliales</taxon>
        <taxon>Prolixibacteraceae</taxon>
        <taxon>Aquipluma</taxon>
    </lineage>
</organism>
<feature type="transmembrane region" description="Helical" evidence="1">
    <location>
        <begin position="137"/>
        <end position="158"/>
    </location>
</feature>
<feature type="transmembrane region" description="Helical" evidence="1">
    <location>
        <begin position="93"/>
        <end position="110"/>
    </location>
</feature>
<dbReference type="KEGG" id="anf:AQPE_0285"/>
<keyword evidence="4" id="KW-1185">Reference proteome</keyword>
<keyword evidence="1" id="KW-0472">Membrane</keyword>
<reference evidence="3" key="1">
    <citation type="journal article" date="2020" name="Int. J. Syst. Evol. Microbiol.">
        <title>Aquipluma nitroreducens gen. nov. sp. nov., a novel facultatively anaerobic bacterium isolated from a freshwater lake.</title>
        <authorList>
            <person name="Watanabe M."/>
            <person name="Kojima H."/>
            <person name="Fukui M."/>
        </authorList>
    </citation>
    <scope>NUCLEOTIDE SEQUENCE</scope>
    <source>
        <strain evidence="3">MeG22</strain>
    </source>
</reference>
<feature type="transmembrane region" description="Helical" evidence="1">
    <location>
        <begin position="347"/>
        <end position="367"/>
    </location>
</feature>
<feature type="transmembrane region" description="Helical" evidence="1">
    <location>
        <begin position="318"/>
        <end position="335"/>
    </location>
</feature>
<feature type="transmembrane region" description="Helical" evidence="1">
    <location>
        <begin position="239"/>
        <end position="257"/>
    </location>
</feature>
<protein>
    <recommendedName>
        <fullName evidence="2">DUF418 domain-containing protein</fullName>
    </recommendedName>
</protein>
<dbReference type="RefSeq" id="WP_318349247.1">
    <property type="nucleotide sequence ID" value="NZ_AP018694.1"/>
</dbReference>
<dbReference type="EMBL" id="AP018694">
    <property type="protein sequence ID" value="BBE16148.1"/>
    <property type="molecule type" value="Genomic_DNA"/>
</dbReference>
<dbReference type="InterPro" id="IPR052529">
    <property type="entry name" value="Bact_Transport_Assoc"/>
</dbReference>
<evidence type="ECO:0000313" key="4">
    <source>
        <dbReference type="Proteomes" id="UP001193389"/>
    </source>
</evidence>